<dbReference type="InterPro" id="IPR053781">
    <property type="entry name" value="F-box_AtFBL13-like"/>
</dbReference>
<dbReference type="SMART" id="SM00579">
    <property type="entry name" value="FBD"/>
    <property type="match status" value="1"/>
</dbReference>
<dbReference type="PANTHER" id="PTHR32141:SF45">
    <property type="entry name" value="OS07G0285200 PROTEIN"/>
    <property type="match status" value="1"/>
</dbReference>
<dbReference type="SUPFAM" id="SSF81383">
    <property type="entry name" value="F-box domain"/>
    <property type="match status" value="1"/>
</dbReference>
<dbReference type="Proteomes" id="UP000019116">
    <property type="component" value="Chromosome 1A"/>
</dbReference>
<accession>A0A3B5XUF0</accession>
<dbReference type="Gramene" id="TraesCS1A02G045100.1">
    <property type="protein sequence ID" value="TraesCS1A02G045100.1"/>
    <property type="gene ID" value="TraesCS1A02G045100"/>
</dbReference>
<dbReference type="PANTHER" id="PTHR32141">
    <property type="match status" value="1"/>
</dbReference>
<dbReference type="Gramene" id="TraesCS1A03G0107500.1">
    <property type="protein sequence ID" value="TraesCS1A03G0107500.1.CDS"/>
    <property type="gene ID" value="TraesCS1A03G0107500"/>
</dbReference>
<evidence type="ECO:0000313" key="4">
    <source>
        <dbReference type="Proteomes" id="UP000019116"/>
    </source>
</evidence>
<dbReference type="Pfam" id="PF24758">
    <property type="entry name" value="LRR_At5g56370"/>
    <property type="match status" value="1"/>
</dbReference>
<keyword evidence="4" id="KW-1185">Reference proteome</keyword>
<proteinExistence type="predicted"/>
<dbReference type="InterPro" id="IPR055302">
    <property type="entry name" value="F-box_dom-containing"/>
</dbReference>
<dbReference type="InterPro" id="IPR055411">
    <property type="entry name" value="LRR_FXL15/At3g58940/PEG3-like"/>
</dbReference>
<sequence>MRAAKRCRSDGTAGRRARKRARDIPKPTQGDLISSLPDDILEAIISLLPIKDGVRTQAVARGWRPLWRSMPLDLDGTDICSNKYKRISVVSGILRDHLGPARRFTFENICLRKSRKGHAKDDARIESWFHSRCLDNIEELDISFRLLGKADVSRNRYPLPSSVLRLAPTLVVAGIGMCRFPSEIAPCLNFPLLRDLTLWSLSMSEEALHVLLSACHVLETLFLQDIRDVDCLRVSSPTLRIIWFIPTHLGRQGLVIEDVPHLERLLCPALDGETIRVHKAPKLKILGPLSPHVSKIEIANLILQGTIPPSLSHSICTVNILALKFAGPDLNAVLNILQCFPCLEKLHVIMHQYEPLNPIKCLESHLKVLVLNNYIGDEEDIGFAKFFVSNAKVVKEIKFGVSNEIGNDRKWMSNQVTLLEVENRASQDVQLKFSTGYSHLGTYVDTSDLPIADPFDSRFNFANGVDWTWRFVF</sequence>
<reference evidence="3" key="2">
    <citation type="submission" date="2018-10" db="UniProtKB">
        <authorList>
            <consortium name="EnsemblPlants"/>
        </authorList>
    </citation>
    <scope>IDENTIFICATION</scope>
</reference>
<feature type="region of interest" description="Disordered" evidence="1">
    <location>
        <begin position="1"/>
        <end position="30"/>
    </location>
</feature>
<evidence type="ECO:0000256" key="1">
    <source>
        <dbReference type="SAM" id="MobiDB-lite"/>
    </source>
</evidence>
<evidence type="ECO:0000259" key="2">
    <source>
        <dbReference type="PROSITE" id="PS50181"/>
    </source>
</evidence>
<evidence type="ECO:0000313" key="3">
    <source>
        <dbReference type="EnsemblPlants" id="TraesCS1A02G045100.1"/>
    </source>
</evidence>
<dbReference type="PROSITE" id="PS50181">
    <property type="entry name" value="FBOX"/>
    <property type="match status" value="1"/>
</dbReference>
<organism evidence="3">
    <name type="scientific">Triticum aestivum</name>
    <name type="common">Wheat</name>
    <dbReference type="NCBI Taxonomy" id="4565"/>
    <lineage>
        <taxon>Eukaryota</taxon>
        <taxon>Viridiplantae</taxon>
        <taxon>Streptophyta</taxon>
        <taxon>Embryophyta</taxon>
        <taxon>Tracheophyta</taxon>
        <taxon>Spermatophyta</taxon>
        <taxon>Magnoliopsida</taxon>
        <taxon>Liliopsida</taxon>
        <taxon>Poales</taxon>
        <taxon>Poaceae</taxon>
        <taxon>BOP clade</taxon>
        <taxon>Pooideae</taxon>
        <taxon>Triticodae</taxon>
        <taxon>Triticeae</taxon>
        <taxon>Triticinae</taxon>
        <taxon>Triticum</taxon>
    </lineage>
</organism>
<dbReference type="EnsemblPlants" id="TraesCS1A02G045100.1">
    <property type="protein sequence ID" value="TraesCS1A02G045100.1"/>
    <property type="gene ID" value="TraesCS1A02G045100"/>
</dbReference>
<protein>
    <recommendedName>
        <fullName evidence="2">F-box domain-containing protein</fullName>
    </recommendedName>
</protein>
<dbReference type="Gene3D" id="3.80.10.10">
    <property type="entry name" value="Ribonuclease Inhibitor"/>
    <property type="match status" value="1"/>
</dbReference>
<dbReference type="Gramene" id="TraesROB_scaffold_010853_01G000200.1">
    <property type="protein sequence ID" value="TraesROB_scaffold_010853_01G000200.1"/>
    <property type="gene ID" value="TraesROB_scaffold_010853_01G000200"/>
</dbReference>
<dbReference type="Gramene" id="TraesCLE_scaffold_110397_01G000200.1">
    <property type="protein sequence ID" value="TraesCLE_scaffold_110397_01G000200.1"/>
    <property type="gene ID" value="TraesCLE_scaffold_110397_01G000200"/>
</dbReference>
<dbReference type="Pfam" id="PF08387">
    <property type="entry name" value="FBD"/>
    <property type="match status" value="1"/>
</dbReference>
<dbReference type="InterPro" id="IPR001810">
    <property type="entry name" value="F-box_dom"/>
</dbReference>
<reference evidence="3" key="1">
    <citation type="submission" date="2018-08" db="EMBL/GenBank/DDBJ databases">
        <authorList>
            <person name="Rossello M."/>
        </authorList>
    </citation>
    <scope>NUCLEOTIDE SEQUENCE [LARGE SCALE GENOMIC DNA]</scope>
    <source>
        <strain evidence="3">cv. Chinese Spring</strain>
    </source>
</reference>
<dbReference type="InterPro" id="IPR036047">
    <property type="entry name" value="F-box-like_dom_sf"/>
</dbReference>
<dbReference type="InterPro" id="IPR006566">
    <property type="entry name" value="FBD"/>
</dbReference>
<dbReference type="Gramene" id="TraesCAD_scaffold_025849_01G000100.1">
    <property type="protein sequence ID" value="TraesCAD_scaffold_025849_01G000100.1"/>
    <property type="gene ID" value="TraesCAD_scaffold_025849_01G000100"/>
</dbReference>
<feature type="domain" description="F-box" evidence="2">
    <location>
        <begin position="30"/>
        <end position="87"/>
    </location>
</feature>
<dbReference type="AlphaFoldDB" id="A0A3B5XUF0"/>
<dbReference type="OrthoDB" id="1029898at2759"/>
<dbReference type="Pfam" id="PF00646">
    <property type="entry name" value="F-box"/>
    <property type="match status" value="1"/>
</dbReference>
<dbReference type="InterPro" id="IPR032675">
    <property type="entry name" value="LRR_dom_sf"/>
</dbReference>
<name>A0A3B5XUF0_WHEAT</name>
<dbReference type="OMA" id="NILQCFP"/>
<dbReference type="STRING" id="4565.A0A3B5XUF0"/>
<dbReference type="SUPFAM" id="SSF52058">
    <property type="entry name" value="L domain-like"/>
    <property type="match status" value="1"/>
</dbReference>
<dbReference type="CDD" id="cd22160">
    <property type="entry name" value="F-box_AtFBL13-like"/>
    <property type="match status" value="1"/>
</dbReference>